<dbReference type="PANTHER" id="PTHR45672">
    <property type="entry name" value="PROTEIN DISULFIDE-ISOMERASE C17H9.14C-RELATED"/>
    <property type="match status" value="1"/>
</dbReference>
<dbReference type="SUPFAM" id="SSF52833">
    <property type="entry name" value="Thioredoxin-like"/>
    <property type="match status" value="1"/>
</dbReference>
<dbReference type="InterPro" id="IPR036249">
    <property type="entry name" value="Thioredoxin-like_sf"/>
</dbReference>
<dbReference type="InterPro" id="IPR013766">
    <property type="entry name" value="Thioredoxin_domain"/>
</dbReference>
<organism evidence="5 6">
    <name type="scientific">Acropora cervicornis</name>
    <name type="common">Staghorn coral</name>
    <dbReference type="NCBI Taxonomy" id="6130"/>
    <lineage>
        <taxon>Eukaryota</taxon>
        <taxon>Metazoa</taxon>
        <taxon>Cnidaria</taxon>
        <taxon>Anthozoa</taxon>
        <taxon>Hexacorallia</taxon>
        <taxon>Scleractinia</taxon>
        <taxon>Astrocoeniina</taxon>
        <taxon>Acroporidae</taxon>
        <taxon>Acropora</taxon>
    </lineage>
</organism>
<feature type="coiled-coil region" evidence="1">
    <location>
        <begin position="229"/>
        <end position="256"/>
    </location>
</feature>
<keyword evidence="1" id="KW-0175">Coiled coil</keyword>
<feature type="region of interest" description="Disordered" evidence="2">
    <location>
        <begin position="329"/>
        <end position="358"/>
    </location>
</feature>
<gene>
    <name evidence="5" type="ORF">P5673_031042</name>
</gene>
<dbReference type="PRINTS" id="PR00421">
    <property type="entry name" value="THIOREDOXIN"/>
</dbReference>
<feature type="region of interest" description="Disordered" evidence="2">
    <location>
        <begin position="381"/>
        <end position="519"/>
    </location>
</feature>
<reference evidence="5" key="2">
    <citation type="journal article" date="2023" name="Science">
        <title>Genomic signatures of disease resistance in endangered staghorn corals.</title>
        <authorList>
            <person name="Vollmer S.V."/>
            <person name="Selwyn J.D."/>
            <person name="Despard B.A."/>
            <person name="Roesel C.L."/>
        </authorList>
    </citation>
    <scope>NUCLEOTIDE SEQUENCE</scope>
    <source>
        <strain evidence="5">K2</strain>
    </source>
</reference>
<name>A0AAD9PU52_ACRCE</name>
<feature type="compositionally biased region" description="Basic residues" evidence="2">
    <location>
        <begin position="337"/>
        <end position="352"/>
    </location>
</feature>
<comment type="caution">
    <text evidence="5">The sequence shown here is derived from an EMBL/GenBank/DDBJ whole genome shotgun (WGS) entry which is preliminary data.</text>
</comment>
<feature type="chain" id="PRO_5042207553" evidence="3">
    <location>
        <begin position="19"/>
        <end position="610"/>
    </location>
</feature>
<evidence type="ECO:0000256" key="2">
    <source>
        <dbReference type="SAM" id="MobiDB-lite"/>
    </source>
</evidence>
<feature type="domain" description="Thioredoxin" evidence="4">
    <location>
        <begin position="6"/>
        <end position="128"/>
    </location>
</feature>
<feature type="compositionally biased region" description="Low complexity" evidence="2">
    <location>
        <begin position="572"/>
        <end position="586"/>
    </location>
</feature>
<proteinExistence type="predicted"/>
<evidence type="ECO:0000256" key="1">
    <source>
        <dbReference type="SAM" id="Coils"/>
    </source>
</evidence>
<dbReference type="Proteomes" id="UP001249851">
    <property type="component" value="Unassembled WGS sequence"/>
</dbReference>
<dbReference type="CDD" id="cd02961">
    <property type="entry name" value="PDI_a_family"/>
    <property type="match status" value="1"/>
</dbReference>
<feature type="compositionally biased region" description="Low complexity" evidence="2">
    <location>
        <begin position="381"/>
        <end position="483"/>
    </location>
</feature>
<dbReference type="GO" id="GO:0005783">
    <property type="term" value="C:endoplasmic reticulum"/>
    <property type="evidence" value="ECO:0007669"/>
    <property type="project" value="TreeGrafter"/>
</dbReference>
<sequence length="610" mass="68480">MFPYAILLTLCCLPLSLGSTNVYHLNEHDFDGYIRDKDMMLVEFFTPWCHHCQQLNPELDAAADVLATKHQYVFAKVNCDNDGKDVCRRFNIQGYPTMKLFKYGQYVGDYVGQRDRGSLMQYVDSVASTISPNTPLTNGAATPVTFAHPNYYKPNPPMLASHQVSSLHSSAQAKKPSLLASFYGSSAHAQGPQNAAAFLGNAPPIVQASPDSLESKFGSMASLDIYRAKLKMIAAYKNYQRRLKDYRRKLLSINKARVNPGPQHMAGAITQPPRPGVNAFAQPQTFRGYYRPEAQAAQSVQINRVYPQAAYGQYAYGYHQFPVSSPYYRSKTGLGGKRNHGKHRKPAHRLARVRNPAFNKQHGIAQASYKAAQYYKQQKQLQQQNYRQQPQQQQKQQGFQQQRQQQQHRYQQQQRFQQQPQQQTYRQPQHQYEQQFQQQQLKSLPQLQRQSQRQPEQQLQFNQQTQQQQQQQQNQQQHQQLSQEPAAKPKQQVYVAPKISRPKTKPTAPPSLKSNDLLASTDTAALKDLKDDIESAIQDALKNAVKDSDKPKPKPTPTVAPSAEVAGERAKAQVLSGSGSGAQAQSPTTRGSGNVVHGEASGSGAKADSS</sequence>
<keyword evidence="3" id="KW-0732">Signal</keyword>
<dbReference type="InterPro" id="IPR051063">
    <property type="entry name" value="PDI"/>
</dbReference>
<evidence type="ECO:0000259" key="4">
    <source>
        <dbReference type="PROSITE" id="PS51352"/>
    </source>
</evidence>
<dbReference type="Pfam" id="PF00085">
    <property type="entry name" value="Thioredoxin"/>
    <property type="match status" value="1"/>
</dbReference>
<feature type="signal peptide" evidence="3">
    <location>
        <begin position="1"/>
        <end position="18"/>
    </location>
</feature>
<evidence type="ECO:0000313" key="5">
    <source>
        <dbReference type="EMBL" id="KAK2548695.1"/>
    </source>
</evidence>
<evidence type="ECO:0000256" key="3">
    <source>
        <dbReference type="SAM" id="SignalP"/>
    </source>
</evidence>
<dbReference type="AlphaFoldDB" id="A0AAD9PU52"/>
<dbReference type="GO" id="GO:0003756">
    <property type="term" value="F:protein disulfide isomerase activity"/>
    <property type="evidence" value="ECO:0007669"/>
    <property type="project" value="TreeGrafter"/>
</dbReference>
<accession>A0AAD9PU52</accession>
<dbReference type="Gene3D" id="3.40.30.10">
    <property type="entry name" value="Glutaredoxin"/>
    <property type="match status" value="1"/>
</dbReference>
<dbReference type="EMBL" id="JARQWQ010000140">
    <property type="protein sequence ID" value="KAK2548695.1"/>
    <property type="molecule type" value="Genomic_DNA"/>
</dbReference>
<keyword evidence="6" id="KW-1185">Reference proteome</keyword>
<evidence type="ECO:0000313" key="6">
    <source>
        <dbReference type="Proteomes" id="UP001249851"/>
    </source>
</evidence>
<protein>
    <submittedName>
        <fullName evidence="5">Protein disulfide-isomerase 1</fullName>
    </submittedName>
</protein>
<dbReference type="PROSITE" id="PS51352">
    <property type="entry name" value="THIOREDOXIN_2"/>
    <property type="match status" value="1"/>
</dbReference>
<dbReference type="GO" id="GO:0006457">
    <property type="term" value="P:protein folding"/>
    <property type="evidence" value="ECO:0007669"/>
    <property type="project" value="TreeGrafter"/>
</dbReference>
<feature type="region of interest" description="Disordered" evidence="2">
    <location>
        <begin position="542"/>
        <end position="610"/>
    </location>
</feature>
<reference evidence="5" key="1">
    <citation type="journal article" date="2023" name="G3 (Bethesda)">
        <title>Whole genome assembly and annotation of the endangered Caribbean coral Acropora cervicornis.</title>
        <authorList>
            <person name="Selwyn J.D."/>
            <person name="Vollmer S.V."/>
        </authorList>
    </citation>
    <scope>NUCLEOTIDE SEQUENCE</scope>
    <source>
        <strain evidence="5">K2</strain>
    </source>
</reference>